<dbReference type="Gene3D" id="3.40.50.300">
    <property type="entry name" value="P-loop containing nucleotide triphosphate hydrolases"/>
    <property type="match status" value="1"/>
</dbReference>
<dbReference type="InterPro" id="IPR027065">
    <property type="entry name" value="Lon_Prtase"/>
</dbReference>
<dbReference type="GO" id="GO:0005759">
    <property type="term" value="C:mitochondrial matrix"/>
    <property type="evidence" value="ECO:0007669"/>
    <property type="project" value="TreeGrafter"/>
</dbReference>
<sequence>MSKKDEPPKRGRRKRDEGNDDKNDNKRKKKPEQEDEPVHIFFPLPPPFNQMFNNEGDGKDDIPAKYKHLKEKILKSNLDDKIKEKVISRLKNIDSDKHKHLEWIELVLKIPFKKYSHIPVSKKDNPERISKYFDDVYDTLNKATYGMQQVKEEIVNYVAQIVSTENKNMPRIIALDGAPGIGKSALLRRGLSECLKRPMKNFSCGGIRDSAFLNGFSFTYSGSRPGAIVNGLIECGVMNPIFFFDELDKISTTNDGIDIQNVLIHLTDPVQNNNFEDKYFDGIPIDLSKVIFIFAFNDISLISPILKDRLHIIKIPTPSLQEKVVIGTKYLTKELYPNIGFGEDDITFSEDVMKYIINHHCEHDKGVRNLKRYIETILLKINTARFMGKKQKYKSLKDKLSLPIQITTDMVDELVDKSKNDKDEFFRSLFI</sequence>
<feature type="domain" description="Lon protease AAA+ ATPase lid" evidence="3">
    <location>
        <begin position="340"/>
        <end position="391"/>
    </location>
</feature>
<feature type="region of interest" description="Disordered" evidence="1">
    <location>
        <begin position="1"/>
        <end position="40"/>
    </location>
</feature>
<dbReference type="InterPro" id="IPR054594">
    <property type="entry name" value="Lon_lid"/>
</dbReference>
<evidence type="ECO:0000313" key="4">
    <source>
        <dbReference type="EMBL" id="QHT16914.1"/>
    </source>
</evidence>
<dbReference type="PANTHER" id="PTHR43718:SF2">
    <property type="entry name" value="LON PROTEASE HOMOLOG, MITOCHONDRIAL"/>
    <property type="match status" value="1"/>
</dbReference>
<dbReference type="InterPro" id="IPR003959">
    <property type="entry name" value="ATPase_AAA_core"/>
</dbReference>
<dbReference type="Pfam" id="PF00004">
    <property type="entry name" value="AAA"/>
    <property type="match status" value="1"/>
</dbReference>
<proteinExistence type="predicted"/>
<dbReference type="GO" id="GO:0004176">
    <property type="term" value="F:ATP-dependent peptidase activity"/>
    <property type="evidence" value="ECO:0007669"/>
    <property type="project" value="InterPro"/>
</dbReference>
<feature type="compositionally biased region" description="Basic and acidic residues" evidence="1">
    <location>
        <begin position="1"/>
        <end position="24"/>
    </location>
</feature>
<organism evidence="4">
    <name type="scientific">viral metagenome</name>
    <dbReference type="NCBI Taxonomy" id="1070528"/>
    <lineage>
        <taxon>unclassified sequences</taxon>
        <taxon>metagenomes</taxon>
        <taxon>organismal metagenomes</taxon>
    </lineage>
</organism>
<dbReference type="PANTHER" id="PTHR43718">
    <property type="entry name" value="LON PROTEASE"/>
    <property type="match status" value="1"/>
</dbReference>
<dbReference type="GO" id="GO:0007005">
    <property type="term" value="P:mitochondrion organization"/>
    <property type="evidence" value="ECO:0007669"/>
    <property type="project" value="TreeGrafter"/>
</dbReference>
<dbReference type="InterPro" id="IPR027417">
    <property type="entry name" value="P-loop_NTPase"/>
</dbReference>
<dbReference type="Pfam" id="PF22667">
    <property type="entry name" value="Lon_lid"/>
    <property type="match status" value="1"/>
</dbReference>
<feature type="domain" description="ATPase AAA-type core" evidence="2">
    <location>
        <begin position="175"/>
        <end position="312"/>
    </location>
</feature>
<dbReference type="EMBL" id="MN739627">
    <property type="protein sequence ID" value="QHT16914.1"/>
    <property type="molecule type" value="Genomic_DNA"/>
</dbReference>
<dbReference type="AlphaFoldDB" id="A0A6C0DKT4"/>
<dbReference type="SUPFAM" id="SSF52540">
    <property type="entry name" value="P-loop containing nucleoside triphosphate hydrolases"/>
    <property type="match status" value="1"/>
</dbReference>
<dbReference type="GO" id="GO:0003697">
    <property type="term" value="F:single-stranded DNA binding"/>
    <property type="evidence" value="ECO:0007669"/>
    <property type="project" value="TreeGrafter"/>
</dbReference>
<dbReference type="GO" id="GO:0005524">
    <property type="term" value="F:ATP binding"/>
    <property type="evidence" value="ECO:0007669"/>
    <property type="project" value="InterPro"/>
</dbReference>
<accession>A0A6C0DKT4</accession>
<dbReference type="GO" id="GO:0004252">
    <property type="term" value="F:serine-type endopeptidase activity"/>
    <property type="evidence" value="ECO:0007669"/>
    <property type="project" value="InterPro"/>
</dbReference>
<evidence type="ECO:0000259" key="2">
    <source>
        <dbReference type="Pfam" id="PF00004"/>
    </source>
</evidence>
<name>A0A6C0DKT4_9ZZZZ</name>
<dbReference type="GO" id="GO:0051131">
    <property type="term" value="P:chaperone-mediated protein complex assembly"/>
    <property type="evidence" value="ECO:0007669"/>
    <property type="project" value="TreeGrafter"/>
</dbReference>
<dbReference type="GO" id="GO:0016887">
    <property type="term" value="F:ATP hydrolysis activity"/>
    <property type="evidence" value="ECO:0007669"/>
    <property type="project" value="InterPro"/>
</dbReference>
<dbReference type="Gene3D" id="1.10.8.60">
    <property type="match status" value="1"/>
</dbReference>
<dbReference type="GO" id="GO:0006515">
    <property type="term" value="P:protein quality control for misfolded or incompletely synthesized proteins"/>
    <property type="evidence" value="ECO:0007669"/>
    <property type="project" value="TreeGrafter"/>
</dbReference>
<protein>
    <submittedName>
        <fullName evidence="4">Uncharacterized protein</fullName>
    </submittedName>
</protein>
<evidence type="ECO:0000259" key="3">
    <source>
        <dbReference type="Pfam" id="PF22667"/>
    </source>
</evidence>
<reference evidence="4" key="1">
    <citation type="journal article" date="2020" name="Nature">
        <title>Giant virus diversity and host interactions through global metagenomics.</title>
        <authorList>
            <person name="Schulz F."/>
            <person name="Roux S."/>
            <person name="Paez-Espino D."/>
            <person name="Jungbluth S."/>
            <person name="Walsh D.A."/>
            <person name="Denef V.J."/>
            <person name="McMahon K.D."/>
            <person name="Konstantinidis K.T."/>
            <person name="Eloe-Fadrosh E.A."/>
            <person name="Kyrpides N.C."/>
            <person name="Woyke T."/>
        </authorList>
    </citation>
    <scope>NUCLEOTIDE SEQUENCE</scope>
    <source>
        <strain evidence="4">GVMAG-M-3300023174-207</strain>
    </source>
</reference>
<evidence type="ECO:0000256" key="1">
    <source>
        <dbReference type="SAM" id="MobiDB-lite"/>
    </source>
</evidence>